<accession>A0A4D6LL05</accession>
<evidence type="ECO:0000313" key="1">
    <source>
        <dbReference type="EMBL" id="QCD89158.1"/>
    </source>
</evidence>
<dbReference type="AlphaFoldDB" id="A0A4D6LL05"/>
<sequence length="70" mass="7396">MAPGGSPCAARWKTSKIVAVATEHKWRLVAQNGAPGNLLGFHPAALWQRQADTIAAGNFVCDVRLDGLSP</sequence>
<dbReference type="EMBL" id="CP039348">
    <property type="protein sequence ID" value="QCD89158.1"/>
    <property type="molecule type" value="Genomic_DNA"/>
</dbReference>
<proteinExistence type="predicted"/>
<dbReference type="Proteomes" id="UP000501690">
    <property type="component" value="Linkage Group LG4"/>
</dbReference>
<organism evidence="1 2">
    <name type="scientific">Vigna unguiculata</name>
    <name type="common">Cowpea</name>
    <dbReference type="NCBI Taxonomy" id="3917"/>
    <lineage>
        <taxon>Eukaryota</taxon>
        <taxon>Viridiplantae</taxon>
        <taxon>Streptophyta</taxon>
        <taxon>Embryophyta</taxon>
        <taxon>Tracheophyta</taxon>
        <taxon>Spermatophyta</taxon>
        <taxon>Magnoliopsida</taxon>
        <taxon>eudicotyledons</taxon>
        <taxon>Gunneridae</taxon>
        <taxon>Pentapetalae</taxon>
        <taxon>rosids</taxon>
        <taxon>fabids</taxon>
        <taxon>Fabales</taxon>
        <taxon>Fabaceae</taxon>
        <taxon>Papilionoideae</taxon>
        <taxon>50 kb inversion clade</taxon>
        <taxon>NPAAA clade</taxon>
        <taxon>indigoferoid/millettioid clade</taxon>
        <taxon>Phaseoleae</taxon>
        <taxon>Vigna</taxon>
    </lineage>
</organism>
<evidence type="ECO:0000313" key="2">
    <source>
        <dbReference type="Proteomes" id="UP000501690"/>
    </source>
</evidence>
<protein>
    <submittedName>
        <fullName evidence="1">Uncharacterized protein</fullName>
    </submittedName>
</protein>
<gene>
    <name evidence="1" type="ORF">DEO72_LG4g97</name>
</gene>
<name>A0A4D6LL05_VIGUN</name>
<reference evidence="1 2" key="1">
    <citation type="submission" date="2019-04" db="EMBL/GenBank/DDBJ databases">
        <title>An improved genome assembly and genetic linkage map for asparagus bean, Vigna unguiculata ssp. sesquipedialis.</title>
        <authorList>
            <person name="Xia Q."/>
            <person name="Zhang R."/>
            <person name="Dong Y."/>
        </authorList>
    </citation>
    <scope>NUCLEOTIDE SEQUENCE [LARGE SCALE GENOMIC DNA]</scope>
    <source>
        <tissue evidence="1">Leaf</tissue>
    </source>
</reference>
<keyword evidence="2" id="KW-1185">Reference proteome</keyword>